<feature type="transmembrane region" description="Helical" evidence="6">
    <location>
        <begin position="73"/>
        <end position="90"/>
    </location>
</feature>
<evidence type="ECO:0000313" key="7">
    <source>
        <dbReference type="EMBL" id="TCS43945.1"/>
    </source>
</evidence>
<feature type="transmembrane region" description="Helical" evidence="6">
    <location>
        <begin position="141"/>
        <end position="161"/>
    </location>
</feature>
<evidence type="ECO:0000256" key="2">
    <source>
        <dbReference type="ARBA" id="ARBA00009190"/>
    </source>
</evidence>
<evidence type="ECO:0000256" key="5">
    <source>
        <dbReference type="ARBA" id="ARBA00023136"/>
    </source>
</evidence>
<dbReference type="PANTHER" id="PTHR12608">
    <property type="entry name" value="TRANSMEMBRANE PROTEIN HTP-1 RELATED"/>
    <property type="match status" value="1"/>
</dbReference>
<dbReference type="Pfam" id="PF01169">
    <property type="entry name" value="GDT1"/>
    <property type="match status" value="2"/>
</dbReference>
<sequence>MDYLSEFFSAFLLPLGTIFLAEIGDKSQLVCMTLAACHRARPVFVGAFLAFAILNVLAVSIGASLAAVIPGDWLTIGAALLFLVFGVLALRNTEEEEAEEGECQKPSHHLIITTFLMIFLAELGDKTQIAVVTLATAHPPMVIWLAATLALGATAFLGVFIGRKFMARINIGLLHKISGVFFIVLSVLMASSLLNA</sequence>
<keyword evidence="8" id="KW-1185">Reference proteome</keyword>
<gene>
    <name evidence="7" type="ORF">BCF53_101288</name>
</gene>
<reference evidence="7 8" key="1">
    <citation type="submission" date="2019-03" db="EMBL/GenBank/DDBJ databases">
        <title>Genomic Encyclopedia of Archaeal and Bacterial Type Strains, Phase II (KMG-II): from individual species to whole genera.</title>
        <authorList>
            <person name="Goeker M."/>
        </authorList>
    </citation>
    <scope>NUCLEOTIDE SEQUENCE [LARGE SCALE GENOMIC DNA]</scope>
    <source>
        <strain evidence="7 8">DSM 15388</strain>
    </source>
</reference>
<dbReference type="Proteomes" id="UP000295793">
    <property type="component" value="Unassembled WGS sequence"/>
</dbReference>
<evidence type="ECO:0000313" key="8">
    <source>
        <dbReference type="Proteomes" id="UP000295793"/>
    </source>
</evidence>
<evidence type="ECO:0000256" key="4">
    <source>
        <dbReference type="ARBA" id="ARBA00022989"/>
    </source>
</evidence>
<dbReference type="RefSeq" id="WP_132699132.1">
    <property type="nucleotide sequence ID" value="NZ_SLZR01000001.1"/>
</dbReference>
<name>A0A4R3ICP2_9GAMM</name>
<protein>
    <recommendedName>
        <fullName evidence="6">GDT1 family protein</fullName>
    </recommendedName>
</protein>
<organism evidence="7 8">
    <name type="scientific">Reinekea marinisedimentorum</name>
    <dbReference type="NCBI Taxonomy" id="230495"/>
    <lineage>
        <taxon>Bacteria</taxon>
        <taxon>Pseudomonadati</taxon>
        <taxon>Pseudomonadota</taxon>
        <taxon>Gammaproteobacteria</taxon>
        <taxon>Oceanospirillales</taxon>
        <taxon>Saccharospirillaceae</taxon>
        <taxon>Reinekea</taxon>
    </lineage>
</organism>
<keyword evidence="5 6" id="KW-0472">Membrane</keyword>
<feature type="transmembrane region" description="Helical" evidence="6">
    <location>
        <begin position="6"/>
        <end position="23"/>
    </location>
</feature>
<comment type="similarity">
    <text evidence="2 6">Belongs to the GDT1 family.</text>
</comment>
<dbReference type="EMBL" id="SLZR01000001">
    <property type="protein sequence ID" value="TCS43945.1"/>
    <property type="molecule type" value="Genomic_DNA"/>
</dbReference>
<dbReference type="InterPro" id="IPR001727">
    <property type="entry name" value="GDT1-like"/>
</dbReference>
<keyword evidence="3 6" id="KW-0812">Transmembrane</keyword>
<comment type="caution">
    <text evidence="7">The sequence shown here is derived from an EMBL/GenBank/DDBJ whole genome shotgun (WGS) entry which is preliminary data.</text>
</comment>
<proteinExistence type="inferred from homology"/>
<dbReference type="AlphaFoldDB" id="A0A4R3ICP2"/>
<evidence type="ECO:0000256" key="3">
    <source>
        <dbReference type="ARBA" id="ARBA00022692"/>
    </source>
</evidence>
<dbReference type="PANTHER" id="PTHR12608:SF1">
    <property type="entry name" value="TRANSMEMBRANE PROTEIN 165"/>
    <property type="match status" value="1"/>
</dbReference>
<dbReference type="GO" id="GO:0016020">
    <property type="term" value="C:membrane"/>
    <property type="evidence" value="ECO:0007669"/>
    <property type="project" value="UniProtKB-SubCell"/>
</dbReference>
<evidence type="ECO:0000256" key="6">
    <source>
        <dbReference type="RuleBase" id="RU365102"/>
    </source>
</evidence>
<evidence type="ECO:0000256" key="1">
    <source>
        <dbReference type="ARBA" id="ARBA00004141"/>
    </source>
</evidence>
<accession>A0A4R3ICP2</accession>
<feature type="transmembrane region" description="Helical" evidence="6">
    <location>
        <begin position="173"/>
        <end position="194"/>
    </location>
</feature>
<dbReference type="GO" id="GO:0046873">
    <property type="term" value="F:metal ion transmembrane transporter activity"/>
    <property type="evidence" value="ECO:0007669"/>
    <property type="project" value="InterPro"/>
</dbReference>
<keyword evidence="4 6" id="KW-1133">Transmembrane helix</keyword>
<feature type="transmembrane region" description="Helical" evidence="6">
    <location>
        <begin position="43"/>
        <end position="67"/>
    </location>
</feature>
<comment type="subcellular location">
    <subcellularLocation>
        <location evidence="1 6">Membrane</location>
        <topology evidence="1 6">Multi-pass membrane protein</topology>
    </subcellularLocation>
</comment>
<dbReference type="OrthoDB" id="9801356at2"/>